<feature type="transmembrane region" description="Helical" evidence="1">
    <location>
        <begin position="91"/>
        <end position="115"/>
    </location>
</feature>
<proteinExistence type="predicted"/>
<evidence type="ECO:0000313" key="2">
    <source>
        <dbReference type="EMBL" id="SEJ79041.1"/>
    </source>
</evidence>
<keyword evidence="2" id="KW-0378">Hydrolase</keyword>
<feature type="transmembrane region" description="Helical" evidence="1">
    <location>
        <begin position="135"/>
        <end position="159"/>
    </location>
</feature>
<keyword evidence="1" id="KW-1133">Transmembrane helix</keyword>
<dbReference type="EMBL" id="FNZE01000018">
    <property type="protein sequence ID" value="SEJ79041.1"/>
    <property type="molecule type" value="Genomic_DNA"/>
</dbReference>
<keyword evidence="1" id="KW-0472">Membrane</keyword>
<gene>
    <name evidence="2" type="ORF">SAMN05216201_11834</name>
</gene>
<feature type="transmembrane region" description="Helical" evidence="1">
    <location>
        <begin position="29"/>
        <end position="50"/>
    </location>
</feature>
<sequence>MFIAHLPSGYILASLLLKRAGQLPVQARTLMLAGILGAVAPDFDMLYFYLVDNRQTHHHRYFVHWPILWFGLALACTIWQRLAPTSRRAPAALVFSLGGILHLLLDSFVGDIWWLAPLVDQPFALFSVPAVFKPWWLNFILHWSFAVELGIWLWALLIYRRQDNSLAHGNHG</sequence>
<accession>A0A1H7BNC0</accession>
<keyword evidence="3" id="KW-1185">Reference proteome</keyword>
<dbReference type="RefSeq" id="WP_090313060.1">
    <property type="nucleotide sequence ID" value="NZ_FNZE01000018.1"/>
</dbReference>
<dbReference type="AlphaFoldDB" id="A0A1H7BNC0"/>
<evidence type="ECO:0000256" key="1">
    <source>
        <dbReference type="SAM" id="Phobius"/>
    </source>
</evidence>
<evidence type="ECO:0000313" key="3">
    <source>
        <dbReference type="Proteomes" id="UP000242930"/>
    </source>
</evidence>
<dbReference type="Proteomes" id="UP000242930">
    <property type="component" value="Unassembled WGS sequence"/>
</dbReference>
<protein>
    <submittedName>
        <fullName evidence="2">LexA-binding, inner membrane-associated putative hydrolase</fullName>
    </submittedName>
</protein>
<dbReference type="OrthoDB" id="199738at2"/>
<feature type="transmembrane region" description="Helical" evidence="1">
    <location>
        <begin position="62"/>
        <end position="79"/>
    </location>
</feature>
<keyword evidence="1" id="KW-0812">Transmembrane</keyword>
<name>A0A1H7BNC0_9PSED</name>
<dbReference type="Pfam" id="PF04307">
    <property type="entry name" value="YdjM"/>
    <property type="match status" value="1"/>
</dbReference>
<dbReference type="GO" id="GO:0016787">
    <property type="term" value="F:hydrolase activity"/>
    <property type="evidence" value="ECO:0007669"/>
    <property type="project" value="UniProtKB-KW"/>
</dbReference>
<reference evidence="3" key="1">
    <citation type="submission" date="2016-10" db="EMBL/GenBank/DDBJ databases">
        <authorList>
            <person name="Varghese N."/>
            <person name="Submissions S."/>
        </authorList>
    </citation>
    <scope>NUCLEOTIDE SEQUENCE [LARGE SCALE GENOMIC DNA]</scope>
    <source>
        <strain evidence="3">LMG 25967</strain>
    </source>
</reference>
<dbReference type="InterPro" id="IPR007404">
    <property type="entry name" value="YdjM-like"/>
</dbReference>
<organism evidence="2 3">
    <name type="scientific">Pseudomonas linyingensis</name>
    <dbReference type="NCBI Taxonomy" id="915471"/>
    <lineage>
        <taxon>Bacteria</taxon>
        <taxon>Pseudomonadati</taxon>
        <taxon>Pseudomonadota</taxon>
        <taxon>Gammaproteobacteria</taxon>
        <taxon>Pseudomonadales</taxon>
        <taxon>Pseudomonadaceae</taxon>
        <taxon>Pseudomonas</taxon>
    </lineage>
</organism>